<dbReference type="OrthoDB" id="104167at2759"/>
<dbReference type="AlphaFoldDB" id="A0A371HQV1"/>
<dbReference type="InterPro" id="IPR053134">
    <property type="entry name" value="RNA-dir_DNA_polymerase"/>
</dbReference>
<sequence length="297" mass="34363">MNLFNSHFSILYHPKLLFSSIAYPICKNKNEQPKNKTIISPCCDLESLIHQADEEEADLESPIEFKKLVKFEDKIIQPHKEGIEVINLGDEDNLKEVKIGKTMTMDTNEKMIRLLVEYMDGFAWTYQDMPDLDSEIMEHILLAYLECYPIKQKLARMKPEVSLKSKEEVHKQLEASFLAVVANIVSVPKKDGKDIMHKEIEVYMDDMIVKYKTEETHLNDLQKWFERLRKYKLRLNPTKCTFGVQLGKLLCFVVNKRGIKIDPDKIGAIQEIPVPKTKKGVRGFWAGLNTLQDSCPS</sequence>
<gene>
    <name evidence="2" type="primary">pol</name>
    <name evidence="2" type="ORF">CR513_11024</name>
</gene>
<organism evidence="2 3">
    <name type="scientific">Mucuna pruriens</name>
    <name type="common">Velvet bean</name>
    <name type="synonym">Dolichos pruriens</name>
    <dbReference type="NCBI Taxonomy" id="157652"/>
    <lineage>
        <taxon>Eukaryota</taxon>
        <taxon>Viridiplantae</taxon>
        <taxon>Streptophyta</taxon>
        <taxon>Embryophyta</taxon>
        <taxon>Tracheophyta</taxon>
        <taxon>Spermatophyta</taxon>
        <taxon>Magnoliopsida</taxon>
        <taxon>eudicotyledons</taxon>
        <taxon>Gunneridae</taxon>
        <taxon>Pentapetalae</taxon>
        <taxon>rosids</taxon>
        <taxon>fabids</taxon>
        <taxon>Fabales</taxon>
        <taxon>Fabaceae</taxon>
        <taxon>Papilionoideae</taxon>
        <taxon>50 kb inversion clade</taxon>
        <taxon>NPAAA clade</taxon>
        <taxon>indigoferoid/millettioid clade</taxon>
        <taxon>Phaseoleae</taxon>
        <taxon>Mucuna</taxon>
    </lineage>
</organism>
<name>A0A371HQV1_MUCPR</name>
<evidence type="ECO:0000313" key="3">
    <source>
        <dbReference type="Proteomes" id="UP000257109"/>
    </source>
</evidence>
<dbReference type="PANTHER" id="PTHR24559">
    <property type="entry name" value="TRANSPOSON TY3-I GAG-POL POLYPROTEIN"/>
    <property type="match status" value="1"/>
</dbReference>
<evidence type="ECO:0000259" key="1">
    <source>
        <dbReference type="Pfam" id="PF00078"/>
    </source>
</evidence>
<comment type="caution">
    <text evidence="2">The sequence shown here is derived from an EMBL/GenBank/DDBJ whole genome shotgun (WGS) entry which is preliminary data.</text>
</comment>
<dbReference type="InterPro" id="IPR043502">
    <property type="entry name" value="DNA/RNA_pol_sf"/>
</dbReference>
<keyword evidence="3" id="KW-1185">Reference proteome</keyword>
<dbReference type="InterPro" id="IPR043128">
    <property type="entry name" value="Rev_trsase/Diguanyl_cyclase"/>
</dbReference>
<protein>
    <submittedName>
        <fullName evidence="2">Retrovirus-related Pol polyprotein from transposon 17.6</fullName>
    </submittedName>
</protein>
<dbReference type="SUPFAM" id="SSF56672">
    <property type="entry name" value="DNA/RNA polymerases"/>
    <property type="match status" value="1"/>
</dbReference>
<evidence type="ECO:0000313" key="2">
    <source>
        <dbReference type="EMBL" id="RDY05163.1"/>
    </source>
</evidence>
<dbReference type="PANTHER" id="PTHR24559:SF457">
    <property type="entry name" value="RNA-DIRECTED DNA POLYMERASE HOMOLOG"/>
    <property type="match status" value="1"/>
</dbReference>
<dbReference type="Gene3D" id="3.30.70.270">
    <property type="match status" value="1"/>
</dbReference>
<reference evidence="2" key="1">
    <citation type="submission" date="2018-05" db="EMBL/GenBank/DDBJ databases">
        <title>Draft genome of Mucuna pruriens seed.</title>
        <authorList>
            <person name="Nnadi N.E."/>
            <person name="Vos R."/>
            <person name="Hasami M.H."/>
            <person name="Devisetty U.K."/>
            <person name="Aguiy J.C."/>
        </authorList>
    </citation>
    <scope>NUCLEOTIDE SEQUENCE [LARGE SCALE GENOMIC DNA]</scope>
    <source>
        <strain evidence="2">JCA_2017</strain>
    </source>
</reference>
<proteinExistence type="predicted"/>
<accession>A0A371HQV1</accession>
<dbReference type="InterPro" id="IPR000477">
    <property type="entry name" value="RT_dom"/>
</dbReference>
<dbReference type="Pfam" id="PF00078">
    <property type="entry name" value="RVT_1"/>
    <property type="match status" value="1"/>
</dbReference>
<dbReference type="Proteomes" id="UP000257109">
    <property type="component" value="Unassembled WGS sequence"/>
</dbReference>
<feature type="domain" description="Reverse transcriptase" evidence="1">
    <location>
        <begin position="198"/>
        <end position="243"/>
    </location>
</feature>
<dbReference type="EMBL" id="QJKJ01001932">
    <property type="protein sequence ID" value="RDY05163.1"/>
    <property type="molecule type" value="Genomic_DNA"/>
</dbReference>
<feature type="non-terminal residue" evidence="2">
    <location>
        <position position="1"/>
    </location>
</feature>